<protein>
    <submittedName>
        <fullName evidence="2">Kelch repeat-containing protein</fullName>
    </submittedName>
</protein>
<dbReference type="EMBL" id="HADZ01009498">
    <property type="protein sequence ID" value="SBP73439.1"/>
    <property type="molecule type" value="Transcribed_RNA"/>
</dbReference>
<evidence type="ECO:0000313" key="2">
    <source>
        <dbReference type="EMBL" id="SBP73439.1"/>
    </source>
</evidence>
<gene>
    <name evidence="2" type="primary">KRCP</name>
</gene>
<sequence length="177" mass="19403">RELHGKRKRERSADQEVDGGLNKVTKAGQEENVCPNASKEKPTPVRKVRGQSRISQKLFASGAVSSEMKAAETLAEGPTPEARIGHTAIFDPHSKRIFVFGGSKNKKWFNDVHILDTQSWRAGHSIITMETPSHHLPSKEDAGVVKKTLLVFGGGDNEGRFYSDLTTVAVETLLDAL</sequence>
<dbReference type="AlphaFoldDB" id="A0A1A8C1I7"/>
<evidence type="ECO:0000256" key="1">
    <source>
        <dbReference type="SAM" id="MobiDB-lite"/>
    </source>
</evidence>
<dbReference type="PANTHER" id="PTHR23244">
    <property type="entry name" value="KELCH REPEAT DOMAIN"/>
    <property type="match status" value="1"/>
</dbReference>
<dbReference type="Pfam" id="PF24681">
    <property type="entry name" value="Kelch_KLHDC2_KLHL20_DRC7"/>
    <property type="match status" value="1"/>
</dbReference>
<dbReference type="SUPFAM" id="SSF50965">
    <property type="entry name" value="Galactose oxidase, central domain"/>
    <property type="match status" value="1"/>
</dbReference>
<feature type="compositionally biased region" description="Basic residues" evidence="1">
    <location>
        <begin position="1"/>
        <end position="10"/>
    </location>
</feature>
<feature type="region of interest" description="Disordered" evidence="1">
    <location>
        <begin position="1"/>
        <end position="52"/>
    </location>
</feature>
<reference evidence="2" key="2">
    <citation type="submission" date="2016-06" db="EMBL/GenBank/DDBJ databases">
        <title>The genome of a short-lived fish provides insights into sex chromosome evolution and the genetic control of aging.</title>
        <authorList>
            <person name="Reichwald K."/>
            <person name="Felder M."/>
            <person name="Petzold A."/>
            <person name="Koch P."/>
            <person name="Groth M."/>
            <person name="Platzer M."/>
        </authorList>
    </citation>
    <scope>NUCLEOTIDE SEQUENCE</scope>
    <source>
        <tissue evidence="2">Brain</tissue>
    </source>
</reference>
<dbReference type="InterPro" id="IPR015915">
    <property type="entry name" value="Kelch-typ_b-propeller"/>
</dbReference>
<dbReference type="InterPro" id="IPR011043">
    <property type="entry name" value="Gal_Oxase/kelch_b-propeller"/>
</dbReference>
<feature type="non-terminal residue" evidence="2">
    <location>
        <position position="1"/>
    </location>
</feature>
<proteinExistence type="predicted"/>
<name>A0A1A8C1I7_NOTKA</name>
<accession>A0A1A8C1I7</accession>
<dbReference type="Gene3D" id="2.120.10.80">
    <property type="entry name" value="Kelch-type beta propeller"/>
    <property type="match status" value="1"/>
</dbReference>
<organism evidence="2">
    <name type="scientific">Nothobranchius kadleci</name>
    <name type="common">African annual killifish</name>
    <dbReference type="NCBI Taxonomy" id="1051664"/>
    <lineage>
        <taxon>Eukaryota</taxon>
        <taxon>Metazoa</taxon>
        <taxon>Chordata</taxon>
        <taxon>Craniata</taxon>
        <taxon>Vertebrata</taxon>
        <taxon>Euteleostomi</taxon>
        <taxon>Actinopterygii</taxon>
        <taxon>Neopterygii</taxon>
        <taxon>Teleostei</taxon>
        <taxon>Neoteleostei</taxon>
        <taxon>Acanthomorphata</taxon>
        <taxon>Ovalentaria</taxon>
        <taxon>Atherinomorphae</taxon>
        <taxon>Cyprinodontiformes</taxon>
        <taxon>Nothobranchiidae</taxon>
        <taxon>Nothobranchius</taxon>
    </lineage>
</organism>
<dbReference type="PANTHER" id="PTHR23244:SF471">
    <property type="entry name" value="GUANINE NUCLEOTIDE-BINDING PROTEIN SUBUNIT BETA 1-RELATED"/>
    <property type="match status" value="1"/>
</dbReference>
<reference evidence="2" key="1">
    <citation type="submission" date="2016-05" db="EMBL/GenBank/DDBJ databases">
        <authorList>
            <person name="Lavstsen T."/>
            <person name="Jespersen J.S."/>
        </authorList>
    </citation>
    <scope>NUCLEOTIDE SEQUENCE</scope>
    <source>
        <tissue evidence="2">Brain</tissue>
    </source>
</reference>